<evidence type="ECO:0000313" key="2">
    <source>
        <dbReference type="EMBL" id="GBM56375.1"/>
    </source>
</evidence>
<evidence type="ECO:0000313" key="5">
    <source>
        <dbReference type="Proteomes" id="UP000499080"/>
    </source>
</evidence>
<dbReference type="EMBL" id="BGPR01178990">
    <property type="protein sequence ID" value="GBM56401.1"/>
    <property type="molecule type" value="Genomic_DNA"/>
</dbReference>
<evidence type="ECO:0000313" key="4">
    <source>
        <dbReference type="EMBL" id="GBM56411.1"/>
    </source>
</evidence>
<name>A0A4Y2GU17_ARAVE</name>
<keyword evidence="5" id="KW-1185">Reference proteome</keyword>
<proteinExistence type="predicted"/>
<accession>A0A4Y2GU17</accession>
<reference evidence="4 5" key="1">
    <citation type="journal article" date="2019" name="Sci. Rep.">
        <title>Orb-weaving spider Araneus ventricosus genome elucidates the spidroin gene catalogue.</title>
        <authorList>
            <person name="Kono N."/>
            <person name="Nakamura H."/>
            <person name="Ohtoshi R."/>
            <person name="Moran D.A.P."/>
            <person name="Shinohara A."/>
            <person name="Yoshida Y."/>
            <person name="Fujiwara M."/>
            <person name="Mori M."/>
            <person name="Tomita M."/>
            <person name="Arakawa K."/>
        </authorList>
    </citation>
    <scope>NUCLEOTIDE SEQUENCE [LARGE SCALE GENOMIC DNA]</scope>
</reference>
<dbReference type="EMBL" id="BGPR01178993">
    <property type="protein sequence ID" value="GBM56411.1"/>
    <property type="molecule type" value="Genomic_DNA"/>
</dbReference>
<dbReference type="Proteomes" id="UP000499080">
    <property type="component" value="Unassembled WGS sequence"/>
</dbReference>
<sequence>MSANRKLQRYEPALVFIWPWVRPDVFGEEGSFLTIRTMQAVIVVFEGESEFPLSLLEELGHSRTLRQGQRNTLALTLRSLYFNDIRTQRVKERSVLVNGSQFRDWSVPDSKHDSIKDHLCFWALCAPNLTSSVKRSLTSVV</sequence>
<evidence type="ECO:0000313" key="3">
    <source>
        <dbReference type="EMBL" id="GBM56401.1"/>
    </source>
</evidence>
<dbReference type="EMBL" id="BGPR01178982">
    <property type="protein sequence ID" value="GBM56375.1"/>
    <property type="molecule type" value="Genomic_DNA"/>
</dbReference>
<evidence type="ECO:0000313" key="1">
    <source>
        <dbReference type="EMBL" id="GBM56327.1"/>
    </source>
</evidence>
<protein>
    <submittedName>
        <fullName evidence="4">Uncharacterized protein</fullName>
    </submittedName>
</protein>
<dbReference type="AlphaFoldDB" id="A0A4Y2GU17"/>
<gene>
    <name evidence="2" type="ORF">AVEN_104436_1</name>
    <name evidence="3" type="ORF">AVEN_175020_1</name>
    <name evidence="4" type="ORF">AVEN_179950_1</name>
    <name evidence="1" type="ORF">AVEN_262797_1</name>
</gene>
<organism evidence="4 5">
    <name type="scientific">Araneus ventricosus</name>
    <name type="common">Orbweaver spider</name>
    <name type="synonym">Epeira ventricosa</name>
    <dbReference type="NCBI Taxonomy" id="182803"/>
    <lineage>
        <taxon>Eukaryota</taxon>
        <taxon>Metazoa</taxon>
        <taxon>Ecdysozoa</taxon>
        <taxon>Arthropoda</taxon>
        <taxon>Chelicerata</taxon>
        <taxon>Arachnida</taxon>
        <taxon>Araneae</taxon>
        <taxon>Araneomorphae</taxon>
        <taxon>Entelegynae</taxon>
        <taxon>Araneoidea</taxon>
        <taxon>Araneidae</taxon>
        <taxon>Araneus</taxon>
    </lineage>
</organism>
<dbReference type="EMBL" id="BGPR01178966">
    <property type="protein sequence ID" value="GBM56327.1"/>
    <property type="molecule type" value="Genomic_DNA"/>
</dbReference>
<comment type="caution">
    <text evidence="4">The sequence shown here is derived from an EMBL/GenBank/DDBJ whole genome shotgun (WGS) entry which is preliminary data.</text>
</comment>